<name>A0ABN9WUS2_9DINO</name>
<feature type="region of interest" description="Disordered" evidence="1">
    <location>
        <begin position="46"/>
        <end position="81"/>
    </location>
</feature>
<comment type="caution">
    <text evidence="2">The sequence shown here is derived from an EMBL/GenBank/DDBJ whole genome shotgun (WGS) entry which is preliminary data.</text>
</comment>
<reference evidence="2" key="1">
    <citation type="submission" date="2023-10" db="EMBL/GenBank/DDBJ databases">
        <authorList>
            <person name="Chen Y."/>
            <person name="Shah S."/>
            <person name="Dougan E. K."/>
            <person name="Thang M."/>
            <person name="Chan C."/>
        </authorList>
    </citation>
    <scope>NUCLEOTIDE SEQUENCE [LARGE SCALE GENOMIC DNA]</scope>
</reference>
<evidence type="ECO:0000256" key="1">
    <source>
        <dbReference type="SAM" id="MobiDB-lite"/>
    </source>
</evidence>
<dbReference type="EMBL" id="CAUYUJ010019370">
    <property type="protein sequence ID" value="CAK0890572.1"/>
    <property type="molecule type" value="Genomic_DNA"/>
</dbReference>
<organism evidence="2 3">
    <name type="scientific">Prorocentrum cordatum</name>
    <dbReference type="NCBI Taxonomy" id="2364126"/>
    <lineage>
        <taxon>Eukaryota</taxon>
        <taxon>Sar</taxon>
        <taxon>Alveolata</taxon>
        <taxon>Dinophyceae</taxon>
        <taxon>Prorocentrales</taxon>
        <taxon>Prorocentraceae</taxon>
        <taxon>Prorocentrum</taxon>
    </lineage>
</organism>
<feature type="compositionally biased region" description="Low complexity" evidence="1">
    <location>
        <begin position="50"/>
        <end position="65"/>
    </location>
</feature>
<gene>
    <name evidence="2" type="ORF">PCOR1329_LOCUS70769</name>
</gene>
<evidence type="ECO:0000313" key="2">
    <source>
        <dbReference type="EMBL" id="CAK0890572.1"/>
    </source>
</evidence>
<keyword evidence="3" id="KW-1185">Reference proteome</keyword>
<accession>A0ABN9WUS2</accession>
<dbReference type="Proteomes" id="UP001189429">
    <property type="component" value="Unassembled WGS sequence"/>
</dbReference>
<proteinExistence type="predicted"/>
<evidence type="ECO:0000313" key="3">
    <source>
        <dbReference type="Proteomes" id="UP001189429"/>
    </source>
</evidence>
<sequence>MEGPVTAEVLQRLLAVEATVRACLPAGGEGARLVTEEEHRALARQVDELGAAAGAPAPQGGPSASELARCSEDPPEAAAPCADPELAAARERLSRVEALVAQEQFARGVVAVAPPASF</sequence>
<protein>
    <submittedName>
        <fullName evidence="2">Uncharacterized protein</fullName>
    </submittedName>
</protein>